<dbReference type="Gene3D" id="3.40.309.10">
    <property type="entry name" value="Aldehyde Dehydrogenase, Chain A, domain 2"/>
    <property type="match status" value="1"/>
</dbReference>
<protein>
    <recommendedName>
        <fullName evidence="2">Aldehyde dehydrogenase domain-containing protein</fullName>
    </recommendedName>
</protein>
<dbReference type="SUPFAM" id="SSF53720">
    <property type="entry name" value="ALDH-like"/>
    <property type="match status" value="1"/>
</dbReference>
<dbReference type="GO" id="GO:0016620">
    <property type="term" value="F:oxidoreductase activity, acting on the aldehyde or oxo group of donors, NAD or NADP as acceptor"/>
    <property type="evidence" value="ECO:0007669"/>
    <property type="project" value="InterPro"/>
</dbReference>
<proteinExistence type="predicted"/>
<comment type="caution">
    <text evidence="3">The sequence shown here is derived from an EMBL/GenBank/DDBJ whole genome shotgun (WGS) entry which is preliminary data.</text>
</comment>
<dbReference type="EMBL" id="LDWR01000009">
    <property type="protein sequence ID" value="KML62104.1"/>
    <property type="molecule type" value="Genomic_DNA"/>
</dbReference>
<evidence type="ECO:0000313" key="3">
    <source>
        <dbReference type="EMBL" id="KML62104.1"/>
    </source>
</evidence>
<name>A0A0J5X4Q5_BURCE</name>
<dbReference type="InterPro" id="IPR016162">
    <property type="entry name" value="Ald_DH_N"/>
</dbReference>
<keyword evidence="1" id="KW-0560">Oxidoreductase</keyword>
<sequence>METNGTLPFAIHQLIPRIAAGTAWVNCHSLLDDAMPFGGMKQSGFGREFGRAVIAPYTESETHLISLRFKALAY</sequence>
<dbReference type="Gene3D" id="3.40.605.10">
    <property type="entry name" value="Aldehyde Dehydrogenase, Chain A, domain 1"/>
    <property type="match status" value="1"/>
</dbReference>
<dbReference type="InterPro" id="IPR016163">
    <property type="entry name" value="Ald_DH_C"/>
</dbReference>
<dbReference type="AlphaFoldDB" id="A0A0J5X4Q5"/>
<accession>A0A0J5X4Q5</accession>
<dbReference type="PANTHER" id="PTHR11699">
    <property type="entry name" value="ALDEHYDE DEHYDROGENASE-RELATED"/>
    <property type="match status" value="1"/>
</dbReference>
<reference evidence="3 4" key="1">
    <citation type="submission" date="2015-05" db="EMBL/GenBank/DDBJ databases">
        <title>Draft genome of Burkholderia cepacia LK29.</title>
        <authorList>
            <person name="Chan X.Y."/>
        </authorList>
    </citation>
    <scope>NUCLEOTIDE SEQUENCE [LARGE SCALE GENOMIC DNA]</scope>
    <source>
        <strain evidence="3 4">LK29</strain>
    </source>
</reference>
<evidence type="ECO:0000259" key="2">
    <source>
        <dbReference type="Pfam" id="PF00171"/>
    </source>
</evidence>
<evidence type="ECO:0000256" key="1">
    <source>
        <dbReference type="ARBA" id="ARBA00023002"/>
    </source>
</evidence>
<gene>
    <name evidence="3" type="ORF">VL15_04430</name>
</gene>
<evidence type="ECO:0000313" key="4">
    <source>
        <dbReference type="Proteomes" id="UP000036338"/>
    </source>
</evidence>
<dbReference type="InterPro" id="IPR015590">
    <property type="entry name" value="Aldehyde_DH_dom"/>
</dbReference>
<dbReference type="Proteomes" id="UP000036338">
    <property type="component" value="Unassembled WGS sequence"/>
</dbReference>
<dbReference type="Pfam" id="PF00171">
    <property type="entry name" value="Aldedh"/>
    <property type="match status" value="1"/>
</dbReference>
<dbReference type="InterPro" id="IPR016161">
    <property type="entry name" value="Ald_DH/histidinol_DH"/>
</dbReference>
<organism evidence="3 4">
    <name type="scientific">Burkholderia cepacia</name>
    <name type="common">Pseudomonas cepacia</name>
    <dbReference type="NCBI Taxonomy" id="292"/>
    <lineage>
        <taxon>Bacteria</taxon>
        <taxon>Pseudomonadati</taxon>
        <taxon>Pseudomonadota</taxon>
        <taxon>Betaproteobacteria</taxon>
        <taxon>Burkholderiales</taxon>
        <taxon>Burkholderiaceae</taxon>
        <taxon>Burkholderia</taxon>
        <taxon>Burkholderia cepacia complex</taxon>
    </lineage>
</organism>
<dbReference type="PATRIC" id="fig|292.27.peg.8644"/>
<feature type="domain" description="Aldehyde dehydrogenase" evidence="2">
    <location>
        <begin position="11"/>
        <end position="61"/>
    </location>
</feature>